<keyword evidence="3 5" id="KW-1133">Transmembrane helix</keyword>
<feature type="transmembrane region" description="Helical" evidence="5">
    <location>
        <begin position="49"/>
        <end position="70"/>
    </location>
</feature>
<gene>
    <name evidence="7" type="ORF">D0Z08_08445</name>
</gene>
<evidence type="ECO:0000313" key="7">
    <source>
        <dbReference type="EMBL" id="RHW27683.1"/>
    </source>
</evidence>
<dbReference type="GO" id="GO:0030416">
    <property type="term" value="P:methylamine metabolic process"/>
    <property type="evidence" value="ECO:0007669"/>
    <property type="project" value="InterPro"/>
</dbReference>
<keyword evidence="2 5" id="KW-0812">Transmembrane</keyword>
<evidence type="ECO:0000256" key="4">
    <source>
        <dbReference type="ARBA" id="ARBA00023136"/>
    </source>
</evidence>
<dbReference type="Proteomes" id="UP000283644">
    <property type="component" value="Unassembled WGS sequence"/>
</dbReference>
<dbReference type="RefSeq" id="WP_118924573.1">
    <property type="nucleotide sequence ID" value="NZ_QXGH01000012.1"/>
</dbReference>
<keyword evidence="8" id="KW-1185">Reference proteome</keyword>
<dbReference type="InterPro" id="IPR009908">
    <property type="entry name" value="Methylamine_util_MauE"/>
</dbReference>
<name>A0A417Y4T7_9ACTN</name>
<protein>
    <submittedName>
        <fullName evidence="7">DoxX family membrane protein</fullName>
    </submittedName>
</protein>
<dbReference type="GO" id="GO:0016020">
    <property type="term" value="C:membrane"/>
    <property type="evidence" value="ECO:0007669"/>
    <property type="project" value="UniProtKB-SubCell"/>
</dbReference>
<evidence type="ECO:0000256" key="2">
    <source>
        <dbReference type="ARBA" id="ARBA00022692"/>
    </source>
</evidence>
<comment type="caution">
    <text evidence="7">The sequence shown here is derived from an EMBL/GenBank/DDBJ whole genome shotgun (WGS) entry which is preliminary data.</text>
</comment>
<dbReference type="Pfam" id="PF07291">
    <property type="entry name" value="MauE"/>
    <property type="match status" value="1"/>
</dbReference>
<evidence type="ECO:0000313" key="8">
    <source>
        <dbReference type="Proteomes" id="UP000283644"/>
    </source>
</evidence>
<proteinExistence type="predicted"/>
<dbReference type="UniPathway" id="UPA00895"/>
<accession>A0A417Y4T7</accession>
<dbReference type="AlphaFoldDB" id="A0A417Y4T7"/>
<evidence type="ECO:0000256" key="5">
    <source>
        <dbReference type="SAM" id="Phobius"/>
    </source>
</evidence>
<evidence type="ECO:0000259" key="6">
    <source>
        <dbReference type="Pfam" id="PF07291"/>
    </source>
</evidence>
<reference evidence="7 8" key="1">
    <citation type="submission" date="2018-09" db="EMBL/GenBank/DDBJ databases">
        <title>Genome sequencing of Nocardioides immobilis CCTCC AB 2017083 for comparison to Nocardioides silvaticus.</title>
        <authorList>
            <person name="Li C."/>
            <person name="Wang G."/>
        </authorList>
    </citation>
    <scope>NUCLEOTIDE SEQUENCE [LARGE SCALE GENOMIC DNA]</scope>
    <source>
        <strain evidence="7 8">CCTCC AB 2017083</strain>
    </source>
</reference>
<dbReference type="OrthoDB" id="5422529at2"/>
<evidence type="ECO:0000256" key="1">
    <source>
        <dbReference type="ARBA" id="ARBA00004141"/>
    </source>
</evidence>
<feature type="domain" description="Methylamine utilisation protein MauE" evidence="6">
    <location>
        <begin position="7"/>
        <end position="138"/>
    </location>
</feature>
<feature type="transmembrane region" description="Helical" evidence="5">
    <location>
        <begin position="12"/>
        <end position="29"/>
    </location>
</feature>
<comment type="subcellular location">
    <subcellularLocation>
        <location evidence="1">Membrane</location>
        <topology evidence="1">Multi-pass membrane protein</topology>
    </subcellularLocation>
</comment>
<sequence length="174" mass="17786">MEGRALEWLGLVARLVTGGVWIVAGALKITDPAASMAAVRAYELLPGSLVEPVGVALPAVELVVGLALVVGAFTRGAALVSALLFVAFIIGIASVWARGIEIDCGCFGGGGPKEDAASSYPWEIARDVGLLAASCYLVVVRRTRLAVDNLLFPNRAPGTAGGSVSDPDPVEQGS</sequence>
<keyword evidence="4 5" id="KW-0472">Membrane</keyword>
<dbReference type="EMBL" id="QXGH01000012">
    <property type="protein sequence ID" value="RHW27683.1"/>
    <property type="molecule type" value="Genomic_DNA"/>
</dbReference>
<organism evidence="7 8">
    <name type="scientific">Nocardioides immobilis</name>
    <dbReference type="NCBI Taxonomy" id="2049295"/>
    <lineage>
        <taxon>Bacteria</taxon>
        <taxon>Bacillati</taxon>
        <taxon>Actinomycetota</taxon>
        <taxon>Actinomycetes</taxon>
        <taxon>Propionibacteriales</taxon>
        <taxon>Nocardioidaceae</taxon>
        <taxon>Nocardioides</taxon>
    </lineage>
</organism>
<feature type="transmembrane region" description="Helical" evidence="5">
    <location>
        <begin position="77"/>
        <end position="97"/>
    </location>
</feature>
<evidence type="ECO:0000256" key="3">
    <source>
        <dbReference type="ARBA" id="ARBA00022989"/>
    </source>
</evidence>